<proteinExistence type="predicted"/>
<gene>
    <name evidence="1" type="ORF">KFE25_011877</name>
</gene>
<accession>A0A8J6C6T5</accession>
<dbReference type="Gene3D" id="1.10.8.10">
    <property type="entry name" value="DNA helicase RuvA subunit, C-terminal domain"/>
    <property type="match status" value="1"/>
</dbReference>
<evidence type="ECO:0008006" key="3">
    <source>
        <dbReference type="Google" id="ProtNLM"/>
    </source>
</evidence>
<evidence type="ECO:0000313" key="2">
    <source>
        <dbReference type="Proteomes" id="UP000751190"/>
    </source>
</evidence>
<name>A0A8J6C6T5_DIALT</name>
<dbReference type="Proteomes" id="UP000751190">
    <property type="component" value="Unassembled WGS sequence"/>
</dbReference>
<dbReference type="AlphaFoldDB" id="A0A8J6C6T5"/>
<comment type="caution">
    <text evidence="1">The sequence shown here is derived from an EMBL/GenBank/DDBJ whole genome shotgun (WGS) entry which is preliminary data.</text>
</comment>
<organism evidence="1 2">
    <name type="scientific">Diacronema lutheri</name>
    <name type="common">Unicellular marine alga</name>
    <name type="synonym">Monochrysis lutheri</name>
    <dbReference type="NCBI Taxonomy" id="2081491"/>
    <lineage>
        <taxon>Eukaryota</taxon>
        <taxon>Haptista</taxon>
        <taxon>Haptophyta</taxon>
        <taxon>Pavlovophyceae</taxon>
        <taxon>Pavlovales</taxon>
        <taxon>Pavlovaceae</taxon>
        <taxon>Diacronema</taxon>
    </lineage>
</organism>
<dbReference type="EMBL" id="JAGTXO010000033">
    <property type="protein sequence ID" value="KAG8460386.1"/>
    <property type="molecule type" value="Genomic_DNA"/>
</dbReference>
<protein>
    <recommendedName>
        <fullName evidence="3">UBA domain-containing protein</fullName>
    </recommendedName>
</protein>
<evidence type="ECO:0000313" key="1">
    <source>
        <dbReference type="EMBL" id="KAG8460386.1"/>
    </source>
</evidence>
<keyword evidence="2" id="KW-1185">Reference proteome</keyword>
<reference evidence="1" key="1">
    <citation type="submission" date="2021-05" db="EMBL/GenBank/DDBJ databases">
        <title>The genome of the haptophyte Pavlova lutheri (Diacronema luteri, Pavlovales) - a model for lipid biosynthesis in eukaryotic algae.</title>
        <authorList>
            <person name="Hulatt C.J."/>
            <person name="Posewitz M.C."/>
        </authorList>
    </citation>
    <scope>NUCLEOTIDE SEQUENCE</scope>
    <source>
        <strain evidence="1">NIVA-4/92</strain>
    </source>
</reference>
<sequence>MEELISVRLLVPEPPRPPARAAGGGGTAMAQIDLSLEHEAIAREQAHIAERLRARAGWPSDEAIAAGLHEEQEASKARAVHDWIERGYPADDATAAVATCGVDPQAALAFLRACAQLRDDFGFEAAPARASLAATGGDVQEAINRILQSGSHSRASH</sequence>